<dbReference type="GO" id="GO:0004129">
    <property type="term" value="F:cytochrome-c oxidase activity"/>
    <property type="evidence" value="ECO:0007669"/>
    <property type="project" value="UniProtKB-UniRule"/>
</dbReference>
<evidence type="ECO:0000313" key="22">
    <source>
        <dbReference type="Proteomes" id="UP000246744"/>
    </source>
</evidence>
<dbReference type="FunFam" id="1.10.287.90:FF:000002">
    <property type="entry name" value="Ubiquinol oxidase subunit 2"/>
    <property type="match status" value="1"/>
</dbReference>
<dbReference type="Pfam" id="PF06481">
    <property type="entry name" value="COX_ARM"/>
    <property type="match status" value="1"/>
</dbReference>
<dbReference type="PANTHER" id="PTHR22888:SF18">
    <property type="entry name" value="CYTOCHROME BO(3) UBIQUINOL OXIDASE SUBUNIT 2"/>
    <property type="match status" value="1"/>
</dbReference>
<evidence type="ECO:0000256" key="11">
    <source>
        <dbReference type="ARBA" id="ARBA00022989"/>
    </source>
</evidence>
<keyword evidence="14" id="KW-0564">Palmitate</keyword>
<sequence length="321" mass="35782">MRLRKYNKSLGMLSLVTATVLLSGCDSALLNPKGQIGLEQRSLILTALGLMLIVVIPAIAMAIGFAWKYRASNKDAKYSPNWAHSNKIEAVVWTIPILIILFLAVLTWKTTHSLEPSRPIASDQKPLKIEVISMNWKWFFIYPEQGIATVNEIAFPAHRPVEFKLTSEDVMNSFFIPRLGSQLYTMPGMQTKLNLIADEPGTYDGISSSYSGKGFSGMKFKAIATPDEAGFDQWVAKVKQSSLTMDDMATYKKLAQPSEYNSVEYFSSVKPDLFADVVNQYMQYMSHGEHMTQAEGAVMHHEGMQGMDMGDTETSHKGAEE</sequence>
<dbReference type="PROSITE" id="PS51257">
    <property type="entry name" value="PROKAR_LIPOPROTEIN"/>
    <property type="match status" value="1"/>
</dbReference>
<evidence type="ECO:0000256" key="9">
    <source>
        <dbReference type="ARBA" id="ARBA00022729"/>
    </source>
</evidence>
<evidence type="ECO:0000256" key="5">
    <source>
        <dbReference type="ARBA" id="ARBA00022475"/>
    </source>
</evidence>
<evidence type="ECO:0000256" key="4">
    <source>
        <dbReference type="ARBA" id="ARBA00022448"/>
    </source>
</evidence>
<keyword evidence="15" id="KW-0449">Lipoprotein</keyword>
<dbReference type="PROSITE" id="PS50999">
    <property type="entry name" value="COX2_TM"/>
    <property type="match status" value="1"/>
</dbReference>
<dbReference type="GO" id="GO:0042773">
    <property type="term" value="P:ATP synthesis coupled electron transport"/>
    <property type="evidence" value="ECO:0007669"/>
    <property type="project" value="TreeGrafter"/>
</dbReference>
<dbReference type="Pfam" id="PF00116">
    <property type="entry name" value="COX2"/>
    <property type="match status" value="1"/>
</dbReference>
<evidence type="ECO:0000256" key="12">
    <source>
        <dbReference type="ARBA" id="ARBA00023002"/>
    </source>
</evidence>
<dbReference type="FunFam" id="2.60.40.420:FF:000008">
    <property type="entry name" value="Ubiquinol oxidase subunit 2"/>
    <property type="match status" value="1"/>
</dbReference>
<dbReference type="InterPro" id="IPR006333">
    <property type="entry name" value="Cyt_o_ubiquinol_oxidase_su2"/>
</dbReference>
<dbReference type="GO" id="GO:0009486">
    <property type="term" value="F:cytochrome bo3 ubiquinol oxidase activity"/>
    <property type="evidence" value="ECO:0007669"/>
    <property type="project" value="InterPro"/>
</dbReference>
<evidence type="ECO:0000256" key="2">
    <source>
        <dbReference type="ARBA" id="ARBA00007866"/>
    </source>
</evidence>
<keyword evidence="22" id="KW-1185">Reference proteome</keyword>
<evidence type="ECO:0000256" key="8">
    <source>
        <dbReference type="ARBA" id="ARBA00022692"/>
    </source>
</evidence>
<reference evidence="21 22" key="1">
    <citation type="submission" date="2018-05" db="EMBL/GenBank/DDBJ databases">
        <title>Genomic Encyclopedia of Type Strains, Phase IV (KMG-IV): sequencing the most valuable type-strain genomes for metagenomic binning, comparative biology and taxonomic classification.</title>
        <authorList>
            <person name="Goeker M."/>
        </authorList>
    </citation>
    <scope>NUCLEOTIDE SEQUENCE [LARGE SCALE GENOMIC DNA]</scope>
    <source>
        <strain evidence="21 22">DSM 19579</strain>
    </source>
</reference>
<evidence type="ECO:0000256" key="17">
    <source>
        <dbReference type="PIRNR" id="PIRNR000292"/>
    </source>
</evidence>
<comment type="caution">
    <text evidence="21">The sequence shown here is derived from an EMBL/GenBank/DDBJ whole genome shotgun (WGS) entry which is preliminary data.</text>
</comment>
<dbReference type="NCBIfam" id="NF007816">
    <property type="entry name" value="PRK10525.1"/>
    <property type="match status" value="1"/>
</dbReference>
<organism evidence="21 22">
    <name type="scientific">Mangrovibacter plantisponsor</name>
    <dbReference type="NCBI Taxonomy" id="451513"/>
    <lineage>
        <taxon>Bacteria</taxon>
        <taxon>Pseudomonadati</taxon>
        <taxon>Pseudomonadota</taxon>
        <taxon>Gammaproteobacteria</taxon>
        <taxon>Enterobacterales</taxon>
        <taxon>Enterobacteriaceae</taxon>
        <taxon>Mangrovibacter</taxon>
    </lineage>
</organism>
<dbReference type="PANTHER" id="PTHR22888">
    <property type="entry name" value="CYTOCHROME C OXIDASE, SUBUNIT II"/>
    <property type="match status" value="1"/>
</dbReference>
<comment type="similarity">
    <text evidence="2 17">Belongs to the cytochrome c oxidase subunit 2 family.</text>
</comment>
<dbReference type="Proteomes" id="UP000246744">
    <property type="component" value="Unassembled WGS sequence"/>
</dbReference>
<evidence type="ECO:0000256" key="18">
    <source>
        <dbReference type="SAM" id="Phobius"/>
    </source>
</evidence>
<dbReference type="InterPro" id="IPR034227">
    <property type="entry name" value="CuRO_UO_II"/>
</dbReference>
<protein>
    <recommendedName>
        <fullName evidence="17">Ubiquinol oxidase subunit 2</fullName>
    </recommendedName>
</protein>
<dbReference type="PIRSF" id="PIRSF000292">
    <property type="entry name" value="Ubi_od_II"/>
    <property type="match status" value="1"/>
</dbReference>
<dbReference type="GO" id="GO:0005507">
    <property type="term" value="F:copper ion binding"/>
    <property type="evidence" value="ECO:0007669"/>
    <property type="project" value="InterPro"/>
</dbReference>
<evidence type="ECO:0000256" key="7">
    <source>
        <dbReference type="ARBA" id="ARBA00022660"/>
    </source>
</evidence>
<feature type="transmembrane region" description="Helical" evidence="18">
    <location>
        <begin position="88"/>
        <end position="108"/>
    </location>
</feature>
<name>A0A317Q128_9ENTR</name>
<keyword evidence="6" id="KW-0997">Cell inner membrane</keyword>
<evidence type="ECO:0000259" key="19">
    <source>
        <dbReference type="PROSITE" id="PS50857"/>
    </source>
</evidence>
<comment type="subunit">
    <text evidence="3">Heterooctamer of two A chains, two B chains, two C chains and two D chains.</text>
</comment>
<dbReference type="InterPro" id="IPR010514">
    <property type="entry name" value="COX_ARM"/>
</dbReference>
<comment type="function">
    <text evidence="16">Cytochrome bo(3) ubiquinol terminal oxidase is the component of the aerobic respiratory chain of E.coli that predominates when cells are grown at high aeration. Has proton pump activity across the membrane in addition to electron transfer, pumping 2 protons/electron.</text>
</comment>
<dbReference type="InterPro" id="IPR008972">
    <property type="entry name" value="Cupredoxin"/>
</dbReference>
<evidence type="ECO:0000313" key="21">
    <source>
        <dbReference type="EMBL" id="PWW08258.1"/>
    </source>
</evidence>
<evidence type="ECO:0000256" key="15">
    <source>
        <dbReference type="ARBA" id="ARBA00023288"/>
    </source>
</evidence>
<keyword evidence="11 18" id="KW-1133">Transmembrane helix</keyword>
<keyword evidence="10 17" id="KW-0249">Electron transport</keyword>
<keyword evidence="13 17" id="KW-0472">Membrane</keyword>
<evidence type="ECO:0000256" key="16">
    <source>
        <dbReference type="ARBA" id="ARBA00025694"/>
    </source>
</evidence>
<dbReference type="Gene3D" id="2.60.40.420">
    <property type="entry name" value="Cupredoxins - blue copper proteins"/>
    <property type="match status" value="1"/>
</dbReference>
<proteinExistence type="inferred from homology"/>
<dbReference type="CDD" id="cd04212">
    <property type="entry name" value="CuRO_UO_II"/>
    <property type="match status" value="1"/>
</dbReference>
<dbReference type="NCBIfam" id="TIGR01433">
    <property type="entry name" value="CyoA"/>
    <property type="match status" value="1"/>
</dbReference>
<keyword evidence="4 17" id="KW-0813">Transport</keyword>
<feature type="domain" description="Cytochrome oxidase subunit II copper A binding" evidence="19">
    <location>
        <begin position="124"/>
        <end position="237"/>
    </location>
</feature>
<evidence type="ECO:0000256" key="6">
    <source>
        <dbReference type="ARBA" id="ARBA00022519"/>
    </source>
</evidence>
<evidence type="ECO:0000259" key="20">
    <source>
        <dbReference type="PROSITE" id="PS50999"/>
    </source>
</evidence>
<dbReference type="RefSeq" id="WP_036110148.1">
    <property type="nucleotide sequence ID" value="NZ_QGTS01000007.1"/>
</dbReference>
<keyword evidence="7 17" id="KW-0679">Respiratory chain</keyword>
<feature type="transmembrane region" description="Helical" evidence="18">
    <location>
        <begin position="43"/>
        <end position="67"/>
    </location>
</feature>
<dbReference type="SUPFAM" id="SSF49503">
    <property type="entry name" value="Cupredoxins"/>
    <property type="match status" value="1"/>
</dbReference>
<dbReference type="SUPFAM" id="SSF81464">
    <property type="entry name" value="Cytochrome c oxidase subunit II-like, transmembrane region"/>
    <property type="match status" value="1"/>
</dbReference>
<dbReference type="PROSITE" id="PS50857">
    <property type="entry name" value="COX2_CUA"/>
    <property type="match status" value="1"/>
</dbReference>
<dbReference type="OrthoDB" id="9783445at2"/>
<dbReference type="GO" id="GO:0005886">
    <property type="term" value="C:plasma membrane"/>
    <property type="evidence" value="ECO:0007669"/>
    <property type="project" value="UniProtKB-SubCell"/>
</dbReference>
<evidence type="ECO:0000256" key="3">
    <source>
        <dbReference type="ARBA" id="ARBA00011700"/>
    </source>
</evidence>
<dbReference type="InterPro" id="IPR002429">
    <property type="entry name" value="CcO_II-like_C"/>
</dbReference>
<dbReference type="InterPro" id="IPR045187">
    <property type="entry name" value="CcO_II"/>
</dbReference>
<keyword evidence="12 17" id="KW-0560">Oxidoreductase</keyword>
<dbReference type="EMBL" id="QGTS01000007">
    <property type="protein sequence ID" value="PWW08258.1"/>
    <property type="molecule type" value="Genomic_DNA"/>
</dbReference>
<evidence type="ECO:0000256" key="10">
    <source>
        <dbReference type="ARBA" id="ARBA00022982"/>
    </source>
</evidence>
<dbReference type="InterPro" id="IPR011759">
    <property type="entry name" value="Cyt_c_oxidase_su2_TM_dom"/>
</dbReference>
<dbReference type="AlphaFoldDB" id="A0A317Q128"/>
<gene>
    <name evidence="21" type="ORF">DES37_107307</name>
</gene>
<evidence type="ECO:0000256" key="13">
    <source>
        <dbReference type="ARBA" id="ARBA00023136"/>
    </source>
</evidence>
<keyword evidence="8 18" id="KW-0812">Transmembrane</keyword>
<keyword evidence="9" id="KW-0732">Signal</keyword>
<evidence type="ECO:0000256" key="14">
    <source>
        <dbReference type="ARBA" id="ARBA00023139"/>
    </source>
</evidence>
<keyword evidence="5 17" id="KW-1003">Cell membrane</keyword>
<comment type="subcellular location">
    <subcellularLocation>
        <location evidence="1">Cell inner membrane</location>
        <topology evidence="1">Multi-pass membrane protein</topology>
    </subcellularLocation>
    <subcellularLocation>
        <location evidence="17">Cell membrane</location>
    </subcellularLocation>
</comment>
<feature type="domain" description="Cytochrome oxidase subunit II transmembrane region profile" evidence="20">
    <location>
        <begin position="21"/>
        <end position="118"/>
    </location>
</feature>
<dbReference type="Gene3D" id="1.10.287.90">
    <property type="match status" value="1"/>
</dbReference>
<dbReference type="GO" id="GO:0016682">
    <property type="term" value="F:oxidoreductase activity, acting on diphenols and related substances as donors, oxygen as acceptor"/>
    <property type="evidence" value="ECO:0007669"/>
    <property type="project" value="InterPro"/>
</dbReference>
<accession>A0A317Q128</accession>
<evidence type="ECO:0000256" key="1">
    <source>
        <dbReference type="ARBA" id="ARBA00004429"/>
    </source>
</evidence>
<dbReference type="InterPro" id="IPR036257">
    <property type="entry name" value="Cyt_c_oxidase_su2_TM_sf"/>
</dbReference>